<reference evidence="2 3" key="1">
    <citation type="submission" date="2023-05" db="EMBL/GenBank/DDBJ databases">
        <authorList>
            <person name="Zhang X."/>
        </authorList>
    </citation>
    <scope>NUCLEOTIDE SEQUENCE [LARGE SCALE GENOMIC DNA]</scope>
    <source>
        <strain evidence="2 3">DM2B3-1</strain>
    </source>
</reference>
<dbReference type="Pfam" id="PF00550">
    <property type="entry name" value="PP-binding"/>
    <property type="match status" value="1"/>
</dbReference>
<gene>
    <name evidence="2" type="ORF">QNI19_20670</name>
</gene>
<comment type="caution">
    <text evidence="2">The sequence shown here is derived from an EMBL/GenBank/DDBJ whole genome shotgun (WGS) entry which is preliminary data.</text>
</comment>
<dbReference type="RefSeq" id="WP_313999327.1">
    <property type="nucleotide sequence ID" value="NZ_JASJOR010000039.1"/>
</dbReference>
<dbReference type="Proteomes" id="UP001228581">
    <property type="component" value="Unassembled WGS sequence"/>
</dbReference>
<protein>
    <submittedName>
        <fullName evidence="2">Phosphopantetheine-binding protein</fullName>
    </submittedName>
</protein>
<accession>A0ABT7CQX8</accession>
<sequence>MIQVIKDRVEYNLQHHFLIRQARLNPEYNFNKLGLSPMEKLELLLYIEREFGIEFSEEEIHSIGTVSDLIKRTDWHYSQQHHFHEWSN</sequence>
<name>A0ABT7CQX8_9BACT</name>
<organism evidence="2 3">
    <name type="scientific">Xanthocytophaga flava</name>
    <dbReference type="NCBI Taxonomy" id="3048013"/>
    <lineage>
        <taxon>Bacteria</taxon>
        <taxon>Pseudomonadati</taxon>
        <taxon>Bacteroidota</taxon>
        <taxon>Cytophagia</taxon>
        <taxon>Cytophagales</taxon>
        <taxon>Rhodocytophagaceae</taxon>
        <taxon>Xanthocytophaga</taxon>
    </lineage>
</organism>
<evidence type="ECO:0000313" key="2">
    <source>
        <dbReference type="EMBL" id="MDJ1495365.1"/>
    </source>
</evidence>
<proteinExistence type="predicted"/>
<dbReference type="EMBL" id="JASJOT010000014">
    <property type="protein sequence ID" value="MDJ1495365.1"/>
    <property type="molecule type" value="Genomic_DNA"/>
</dbReference>
<dbReference type="InterPro" id="IPR009081">
    <property type="entry name" value="PP-bd_ACP"/>
</dbReference>
<feature type="domain" description="Carrier" evidence="1">
    <location>
        <begin position="22"/>
        <end position="71"/>
    </location>
</feature>
<dbReference type="InterPro" id="IPR036736">
    <property type="entry name" value="ACP-like_sf"/>
</dbReference>
<dbReference type="SUPFAM" id="SSF47336">
    <property type="entry name" value="ACP-like"/>
    <property type="match status" value="1"/>
</dbReference>
<keyword evidence="3" id="KW-1185">Reference proteome</keyword>
<evidence type="ECO:0000259" key="1">
    <source>
        <dbReference type="Pfam" id="PF00550"/>
    </source>
</evidence>
<evidence type="ECO:0000313" key="3">
    <source>
        <dbReference type="Proteomes" id="UP001228581"/>
    </source>
</evidence>
<dbReference type="Gene3D" id="1.10.1200.10">
    <property type="entry name" value="ACP-like"/>
    <property type="match status" value="1"/>
</dbReference>